<feature type="compositionally biased region" description="Low complexity" evidence="7">
    <location>
        <begin position="408"/>
        <end position="428"/>
    </location>
</feature>
<feature type="compositionally biased region" description="Basic and acidic residues" evidence="7">
    <location>
        <begin position="313"/>
        <end position="326"/>
    </location>
</feature>
<evidence type="ECO:0000256" key="2">
    <source>
        <dbReference type="ARBA" id="ARBA00022527"/>
    </source>
</evidence>
<evidence type="ECO:0000256" key="3">
    <source>
        <dbReference type="ARBA" id="ARBA00022679"/>
    </source>
</evidence>
<dbReference type="GO" id="GO:0004674">
    <property type="term" value="F:protein serine/threonine kinase activity"/>
    <property type="evidence" value="ECO:0007669"/>
    <property type="project" value="UniProtKB-KW"/>
</dbReference>
<dbReference type="GO" id="GO:0005524">
    <property type="term" value="F:ATP binding"/>
    <property type="evidence" value="ECO:0007669"/>
    <property type="project" value="UniProtKB-KW"/>
</dbReference>
<keyword evidence="4" id="KW-0547">Nucleotide-binding</keyword>
<feature type="domain" description="Protein kinase" evidence="8">
    <location>
        <begin position="5"/>
        <end position="336"/>
    </location>
</feature>
<dbReference type="InterPro" id="IPR000719">
    <property type="entry name" value="Prot_kinase_dom"/>
</dbReference>
<dbReference type="Gene3D" id="1.10.510.10">
    <property type="entry name" value="Transferase(Phosphotransferase) domain 1"/>
    <property type="match status" value="1"/>
</dbReference>
<evidence type="ECO:0000313" key="9">
    <source>
        <dbReference type="EMBL" id="CAA9345632.1"/>
    </source>
</evidence>
<keyword evidence="6" id="KW-0067">ATP-binding</keyword>
<dbReference type="PROSITE" id="PS50011">
    <property type="entry name" value="PROTEIN_KINASE_DOM"/>
    <property type="match status" value="1"/>
</dbReference>
<evidence type="ECO:0000256" key="7">
    <source>
        <dbReference type="SAM" id="MobiDB-lite"/>
    </source>
</evidence>
<evidence type="ECO:0000259" key="8">
    <source>
        <dbReference type="PROSITE" id="PS50011"/>
    </source>
</evidence>
<feature type="compositionally biased region" description="Basic and acidic residues" evidence="7">
    <location>
        <begin position="352"/>
        <end position="361"/>
    </location>
</feature>
<dbReference type="PANTHER" id="PTHR43289">
    <property type="entry name" value="MITOGEN-ACTIVATED PROTEIN KINASE KINASE KINASE 20-RELATED"/>
    <property type="match status" value="1"/>
</dbReference>
<sequence>MAGRFRLDDLLAEDAGARLWRATDLTLARSVAVHVIPAEDPRSGAALTAARTSATVSDGRILRVLDALREGDRVSVVHEWGSGLSLDRLVADEPLAARRAAWLVREVAEAIGVAHRHGVAHGRLLPENVMVNDAGAVKLAGFVVDGVLRGRSRASSGEDGHAPAVPPLSDHEADVRNLGALLYAALTGRWPGSPASVLPPAPATERGLVCRPRQVRSGVPRGLDLLCDQVLNGGGGRSFENAAEVAQALSAWLGEPVVGTAVPSAALLGGDGPHPWDADADPDATVVVARPAGADGSSDPEATQQWQPPARESTSREPDDRAEPDQPRGGGTRPVIPLTLAPPRSDVPPHWGPDRPDDPAPRGDTPSRGVPWLRLAAVLAAVTLAVLAVVVAFDIGTTPADAPEDEPSAGATSASPTPARPVPVTVTSFDPDDQSGGPPEENPDLVPLVTDGDPATAWTTETYEGGPPLAPYKRGLGLLLDLRRPTEVASVDMTLVGGAHDLTLFATPDGAGAAPTDVVGLTRVAREVGVQGRVRSVPAATGAAGPVTTRWLVVWLTALPVSGTGFQGQVGEVVVRS</sequence>
<dbReference type="EMBL" id="CADCUH010000106">
    <property type="protein sequence ID" value="CAA9345632.1"/>
    <property type="molecule type" value="Genomic_DNA"/>
</dbReference>
<dbReference type="CDD" id="cd13973">
    <property type="entry name" value="PK_MviN-like"/>
    <property type="match status" value="1"/>
</dbReference>
<organism evidence="9">
    <name type="scientific">uncultured Nocardioidaceae bacterium</name>
    <dbReference type="NCBI Taxonomy" id="253824"/>
    <lineage>
        <taxon>Bacteria</taxon>
        <taxon>Bacillati</taxon>
        <taxon>Actinomycetota</taxon>
        <taxon>Actinomycetes</taxon>
        <taxon>Propionibacteriales</taxon>
        <taxon>Nocardioidaceae</taxon>
        <taxon>environmental samples</taxon>
    </lineage>
</organism>
<protein>
    <recommendedName>
        <fullName evidence="1">non-specific serine/threonine protein kinase</fullName>
        <ecNumber evidence="1">2.7.11.1</ecNumber>
    </recommendedName>
</protein>
<dbReference type="Gene3D" id="3.30.200.20">
    <property type="entry name" value="Phosphorylase Kinase, domain 1"/>
    <property type="match status" value="1"/>
</dbReference>
<gene>
    <name evidence="9" type="ORF">AVDCRST_MAG36-1625</name>
</gene>
<evidence type="ECO:0000256" key="6">
    <source>
        <dbReference type="ARBA" id="ARBA00022840"/>
    </source>
</evidence>
<dbReference type="SUPFAM" id="SSF56112">
    <property type="entry name" value="Protein kinase-like (PK-like)"/>
    <property type="match status" value="1"/>
</dbReference>
<evidence type="ECO:0000256" key="5">
    <source>
        <dbReference type="ARBA" id="ARBA00022777"/>
    </source>
</evidence>
<dbReference type="InterPro" id="IPR011009">
    <property type="entry name" value="Kinase-like_dom_sf"/>
</dbReference>
<accession>A0A6J4LZH2</accession>
<proteinExistence type="predicted"/>
<feature type="region of interest" description="Disordered" evidence="7">
    <location>
        <begin position="399"/>
        <end position="447"/>
    </location>
</feature>
<evidence type="ECO:0000256" key="1">
    <source>
        <dbReference type="ARBA" id="ARBA00012513"/>
    </source>
</evidence>
<name>A0A6J4LZH2_9ACTN</name>
<keyword evidence="5" id="KW-0418">Kinase</keyword>
<keyword evidence="3" id="KW-0808">Transferase</keyword>
<evidence type="ECO:0000256" key="4">
    <source>
        <dbReference type="ARBA" id="ARBA00022741"/>
    </source>
</evidence>
<dbReference type="SMART" id="SM00220">
    <property type="entry name" value="S_TKc"/>
    <property type="match status" value="1"/>
</dbReference>
<keyword evidence="2" id="KW-0723">Serine/threonine-protein kinase</keyword>
<dbReference type="Pfam" id="PF00069">
    <property type="entry name" value="Pkinase"/>
    <property type="match status" value="1"/>
</dbReference>
<feature type="region of interest" description="Disordered" evidence="7">
    <location>
        <begin position="290"/>
        <end position="366"/>
    </location>
</feature>
<dbReference type="EC" id="2.7.11.1" evidence="1"/>
<dbReference type="PANTHER" id="PTHR43289:SF6">
    <property type="entry name" value="SERINE_THREONINE-PROTEIN KINASE NEKL-3"/>
    <property type="match status" value="1"/>
</dbReference>
<dbReference type="AlphaFoldDB" id="A0A6J4LZH2"/>
<reference evidence="9" key="1">
    <citation type="submission" date="2020-02" db="EMBL/GenBank/DDBJ databases">
        <authorList>
            <person name="Meier V. D."/>
        </authorList>
    </citation>
    <scope>NUCLEOTIDE SEQUENCE</scope>
    <source>
        <strain evidence="9">AVDCRST_MAG36</strain>
    </source>
</reference>